<comment type="caution">
    <text evidence="2">The sequence shown here is derived from an EMBL/GenBank/DDBJ whole genome shotgun (WGS) entry which is preliminary data.</text>
</comment>
<dbReference type="RefSeq" id="WP_381217548.1">
    <property type="nucleotide sequence ID" value="NZ_JBHSPC010000087.1"/>
</dbReference>
<organism evidence="2 3">
    <name type="scientific">Streptomyces incanus</name>
    <dbReference type="NCBI Taxonomy" id="887453"/>
    <lineage>
        <taxon>Bacteria</taxon>
        <taxon>Bacillati</taxon>
        <taxon>Actinomycetota</taxon>
        <taxon>Actinomycetes</taxon>
        <taxon>Kitasatosporales</taxon>
        <taxon>Streptomycetaceae</taxon>
        <taxon>Streptomyces</taxon>
    </lineage>
</organism>
<feature type="signal peptide" evidence="1">
    <location>
        <begin position="1"/>
        <end position="27"/>
    </location>
</feature>
<feature type="chain" id="PRO_5047146871" description="Secreted protein" evidence="1">
    <location>
        <begin position="28"/>
        <end position="132"/>
    </location>
</feature>
<protein>
    <recommendedName>
        <fullName evidence="4">Secreted protein</fullName>
    </recommendedName>
</protein>
<evidence type="ECO:0008006" key="4">
    <source>
        <dbReference type="Google" id="ProtNLM"/>
    </source>
</evidence>
<dbReference type="EMBL" id="JBHSPC010000087">
    <property type="protein sequence ID" value="MFC5673528.1"/>
    <property type="molecule type" value="Genomic_DNA"/>
</dbReference>
<reference evidence="3" key="1">
    <citation type="journal article" date="2019" name="Int. J. Syst. Evol. Microbiol.">
        <title>The Global Catalogue of Microorganisms (GCM) 10K type strain sequencing project: providing services to taxonomists for standard genome sequencing and annotation.</title>
        <authorList>
            <consortium name="The Broad Institute Genomics Platform"/>
            <consortium name="The Broad Institute Genome Sequencing Center for Infectious Disease"/>
            <person name="Wu L."/>
            <person name="Ma J."/>
        </authorList>
    </citation>
    <scope>NUCLEOTIDE SEQUENCE [LARGE SCALE GENOMIC DNA]</scope>
    <source>
        <strain evidence="3">JCM 13852</strain>
    </source>
</reference>
<name>A0ABW0XSS8_9ACTN</name>
<evidence type="ECO:0000313" key="3">
    <source>
        <dbReference type="Proteomes" id="UP001596183"/>
    </source>
</evidence>
<dbReference type="Proteomes" id="UP001596183">
    <property type="component" value="Unassembled WGS sequence"/>
</dbReference>
<evidence type="ECO:0000313" key="2">
    <source>
        <dbReference type="EMBL" id="MFC5673528.1"/>
    </source>
</evidence>
<sequence length="132" mass="13806">MRTRIAAGVFAAAVIGSTLALAPSAQAQPSAATSCYGSAKSYSKPSGDRWYPNNGQTRLTMPGNCNDINIKPNQKTSIAVCFYPSSGGVKCQESFKTAPAGQWTVVATDVKPGTRFIFDFSSTTANTGVWAG</sequence>
<proteinExistence type="predicted"/>
<keyword evidence="1" id="KW-0732">Signal</keyword>
<accession>A0ABW0XSS8</accession>
<dbReference type="PROSITE" id="PS51257">
    <property type="entry name" value="PROKAR_LIPOPROTEIN"/>
    <property type="match status" value="1"/>
</dbReference>
<keyword evidence="3" id="KW-1185">Reference proteome</keyword>
<evidence type="ECO:0000256" key="1">
    <source>
        <dbReference type="SAM" id="SignalP"/>
    </source>
</evidence>
<gene>
    <name evidence="2" type="ORF">ACFP2V_26515</name>
</gene>